<comment type="subcellular location">
    <subcellularLocation>
        <location evidence="1">Secreted</location>
        <location evidence="1">Cell wall</location>
        <topology evidence="1">Peptidoglycan-anchor</topology>
    </subcellularLocation>
</comment>
<dbReference type="FunFam" id="2.60.40.740:FF:000001">
    <property type="entry name" value="Major cell-surface adhesin PAc"/>
    <property type="match status" value="1"/>
</dbReference>
<dbReference type="Pfam" id="PF00746">
    <property type="entry name" value="Gram_pos_anchor"/>
    <property type="match status" value="1"/>
</dbReference>
<keyword evidence="14" id="KW-1185">Reference proteome</keyword>
<dbReference type="InterPro" id="IPR026345">
    <property type="entry name" value="Adh_isopep-form_adh_dom"/>
</dbReference>
<dbReference type="InterPro" id="IPR009578">
    <property type="entry name" value="Surface_Ag_I_II_A_rpt"/>
</dbReference>
<proteinExistence type="inferred from homology"/>
<protein>
    <submittedName>
        <fullName evidence="13">LPXTG cell wall anchor domain-containing protein</fullName>
    </submittedName>
</protein>
<evidence type="ECO:0000256" key="5">
    <source>
        <dbReference type="ARBA" id="ARBA00022737"/>
    </source>
</evidence>
<name>A0A934UDF5_9STRE</name>
<dbReference type="Pfam" id="PF17998">
    <property type="entry name" value="AgI_II_C2"/>
    <property type="match status" value="1"/>
</dbReference>
<feature type="repeat" description="Ag I/II A" evidence="8">
    <location>
        <begin position="337"/>
        <end position="424"/>
    </location>
</feature>
<dbReference type="NCBIfam" id="TIGR01167">
    <property type="entry name" value="LPXTG_anchor"/>
    <property type="match status" value="1"/>
</dbReference>
<dbReference type="SUPFAM" id="SSF74914">
    <property type="entry name" value="V-region of surface antigen I/II (SA I/II, PAC)"/>
    <property type="match status" value="1"/>
</dbReference>
<evidence type="ECO:0000256" key="4">
    <source>
        <dbReference type="ARBA" id="ARBA00022729"/>
    </source>
</evidence>
<feature type="region of interest" description="Disordered" evidence="9">
    <location>
        <begin position="1329"/>
        <end position="1348"/>
    </location>
</feature>
<feature type="compositionally biased region" description="Basic and acidic residues" evidence="9">
    <location>
        <begin position="73"/>
        <end position="83"/>
    </location>
</feature>
<evidence type="ECO:0000313" key="14">
    <source>
        <dbReference type="Proteomes" id="UP000644875"/>
    </source>
</evidence>
<dbReference type="NCBIfam" id="TIGR04228">
    <property type="entry name" value="isopep_sspB_C2"/>
    <property type="match status" value="1"/>
</dbReference>
<accession>A0A934UDF5</accession>
<dbReference type="RefSeq" id="WP_199567550.1">
    <property type="nucleotide sequence ID" value="NZ_JAENBP010000003.1"/>
</dbReference>
<feature type="compositionally biased region" description="Pro residues" evidence="9">
    <location>
        <begin position="716"/>
        <end position="834"/>
    </location>
</feature>
<dbReference type="Gene3D" id="6.10.250.2200">
    <property type="match status" value="2"/>
</dbReference>
<comment type="caution">
    <text evidence="13">The sequence shown here is derived from an EMBL/GenBank/DDBJ whole genome shotgun (WGS) entry which is preliminary data.</text>
</comment>
<feature type="region of interest" description="Disordered" evidence="9">
    <location>
        <begin position="648"/>
        <end position="667"/>
    </location>
</feature>
<dbReference type="Proteomes" id="UP000644875">
    <property type="component" value="Unassembled WGS sequence"/>
</dbReference>
<dbReference type="InterPro" id="IPR041324">
    <property type="entry name" value="AgI/II_N"/>
</dbReference>
<feature type="region of interest" description="Disordered" evidence="9">
    <location>
        <begin position="58"/>
        <end position="92"/>
    </location>
</feature>
<keyword evidence="2" id="KW-0134">Cell wall</keyword>
<reference evidence="13 14" key="1">
    <citation type="journal article" date="2021" name="Int. J. Syst. Evol. Microbiol.">
        <title>Streptococcus vicugnae sp. nov., isolated from faeces of alpacas (Vicugna pacos) and cattle (Bos taurus), Streptococcus zalophi sp. nov., and Streptococcus pacificus sp. nov., isolated from respiratory tract of California sea lions (Zalophus californianus).</title>
        <authorList>
            <person name="Volokhov D.V."/>
            <person name="Zagorodnyaya T.A."/>
            <person name="Shen Z."/>
            <person name="Blom J."/>
            <person name="Furtak V.A."/>
            <person name="Eisenberg T."/>
            <person name="Fan P."/>
            <person name="Jeong K.C."/>
            <person name="Gao Y."/>
            <person name="Zhang S."/>
            <person name="Amselle M."/>
        </authorList>
    </citation>
    <scope>NUCLEOTIDE SEQUENCE [LARGE SCALE GENOMIC DNA]</scope>
    <source>
        <strain evidence="14">CSL7508-lung</strain>
    </source>
</reference>
<dbReference type="PROSITE" id="PS51965">
    <property type="entry name" value="AG_I_II_AR"/>
    <property type="match status" value="2"/>
</dbReference>
<feature type="signal peptide" evidence="11">
    <location>
        <begin position="1"/>
        <end position="38"/>
    </location>
</feature>
<evidence type="ECO:0000259" key="12">
    <source>
        <dbReference type="PROSITE" id="PS50847"/>
    </source>
</evidence>
<evidence type="ECO:0000256" key="2">
    <source>
        <dbReference type="ARBA" id="ARBA00022512"/>
    </source>
</evidence>
<feature type="region of interest" description="Disordered" evidence="9">
    <location>
        <begin position="712"/>
        <end position="836"/>
    </location>
</feature>
<keyword evidence="3" id="KW-0964">Secreted</keyword>
<dbReference type="Gene3D" id="2.60.530.10">
    <property type="entry name" value="Major cell-surface adhesin PAc"/>
    <property type="match status" value="1"/>
</dbReference>
<keyword evidence="6" id="KW-0572">Peptidoglycan-anchor</keyword>
<dbReference type="InterPro" id="IPR032300">
    <property type="entry name" value="Antigen_C"/>
</dbReference>
<dbReference type="InterPro" id="IPR051425">
    <property type="entry name" value="Formin_Homology"/>
</dbReference>
<evidence type="ECO:0000256" key="6">
    <source>
        <dbReference type="ARBA" id="ARBA00023088"/>
    </source>
</evidence>
<feature type="transmembrane region" description="Helical" evidence="10">
    <location>
        <begin position="1353"/>
        <end position="1372"/>
    </location>
</feature>
<keyword evidence="5" id="KW-0677">Repeat</keyword>
<evidence type="ECO:0000256" key="11">
    <source>
        <dbReference type="SAM" id="SignalP"/>
    </source>
</evidence>
<evidence type="ECO:0000256" key="1">
    <source>
        <dbReference type="ARBA" id="ARBA00004168"/>
    </source>
</evidence>
<keyword evidence="10" id="KW-1133">Transmembrane helix</keyword>
<evidence type="ECO:0000256" key="8">
    <source>
        <dbReference type="PROSITE-ProRule" id="PRU01310"/>
    </source>
</evidence>
<feature type="domain" description="Gram-positive cocci surface proteins LPxTG" evidence="12">
    <location>
        <begin position="1344"/>
        <end position="1377"/>
    </location>
</feature>
<feature type="compositionally biased region" description="Polar residues" evidence="9">
    <location>
        <begin position="58"/>
        <end position="71"/>
    </location>
</feature>
<dbReference type="InterPro" id="IPR013574">
    <property type="entry name" value="Glucan-bd_C/Surface_Ag-I/II_V"/>
</dbReference>
<dbReference type="PRINTS" id="PR01217">
    <property type="entry name" value="PRICHEXTENSN"/>
</dbReference>
<dbReference type="InterPro" id="IPR021197">
    <property type="entry name" value="Cross-wall-target_lipo_motif"/>
</dbReference>
<dbReference type="Pfam" id="PF08363">
    <property type="entry name" value="GbpC"/>
    <property type="match status" value="1"/>
</dbReference>
<dbReference type="Gene3D" id="2.60.40.740">
    <property type="match status" value="3"/>
</dbReference>
<feature type="repeat" description="Ag I/II A" evidence="8">
    <location>
        <begin position="197"/>
        <end position="284"/>
    </location>
</feature>
<sequence>MNKKATFGFRKSKVSKNLCGAILGVMAILTLTANTTFADEVDTKQNTKSVDVIIETPDNSATNFEEMSGDQTDVAKESQEHAGESTGSLPINVTHDDLDQAVKSAEEAGVEVIKEEDVNHDITTTPEEVDKAIVEIKNDYKSQETTIKEKTEEHLKNTDEYNKDKAQYDVDKVQYDEDKIVYDAQKEKHDQEVAKYNADKAQYDTDKATYDAAKAQYDTDKAAYDAAKAQYDTDKATYDAAKAQYDTDKATYDAAKAQYDTDKAAYDAAKAQYDTDKATYDTAKAQYDVAKTQYDLDKAQYDTDKAQYDTDKAAYDAAKTQYDTDKAQYDTDKAAYEAAKAQYDTDKVAYDAAKAQYDTDKVAYDAAKAQYDTDKATYDAAKAQYDTDKAAYDAAKAQYDTDKATYDAAKAQYDTDKAQYDTDKAQYDQDMVAYEAALAEAEAKKNEDGYLSQPLSQTFIFKSEPNATITIDGQVYSSADWKSEAQNQGIDTLPEMNLVIDRYDSYANQYNASRVFLEKDVPLTVTYTDLQNSTFNGKKLSKVEYIYTLSNLTSPGKTKIPAILYKDPTVTINYSDLGSTADINLEAKFYDEDGNPIDMTGGLISFSSLNRDKVGNVDTVEYVRDFNGEYIPISGSSIGVQGTQVSSVPESNEHVSGGSRFEAGQWDSDSSPYKWYGAIVGKAAGETVKLTFGSANRRGIWFAFNSDIKAVGVPIKPTPPVEPTAPTPPVEPTAPTPPGEEPTAPTPPVEPTAPTPPVEPTAPTPPVEPTAPTPPVEPTAPTPPVEPTAPTPPSEEPTAPTPPVEPTAPTPPVEPTAPTPPGEAPTPPTPPVEPKVPVAPVVSYHYHILTNRPPVTKEVKNGKDVDVNNQSVSKQSVIKFELKSPTLPAGRNETTSFVISDPLPKGYEVNMVATKEASPGFTTTYDEAKHIITFTATDETLALLNADLTQSVTPLFPTIVGQVFNDGSTYTNNFVTFINDAYGVRSDIVRVKTPENPRPPKVNKNEKGVVIDGKNVLAGSTNYYEMTWDLDQYKDIQATEDVIQEGFYFVDDYPEVALVPQDDLIRLVDANGQAVTGVSVYRYDSVSVAPDRIKAILGKTNIMPTGAFQLFIADDPQAFFDTYVVTGLNITVINPMKVKDEMGLTGGEYVNKAYQIDFGNGYESNIVTNNIPKISPKKDVTVTNDPADMDNYDGATLQLNQIFNYRLIGGIVPINHSEELFDYSFYDDYDQTGDEYTGQYKTFNNVDILLKDGSVIKAGTDLTEYTESIVDPKDGVVIIKFKEAFLRSISTESSFQAESFIQMKRIAVGTFENTYVNTVNDVMYASNKVRTTTPEPKKPNTPSLPKTGTQDNAYMPLLGFAAMVGAFGIVGMKKKEN</sequence>
<dbReference type="InterPro" id="IPR019931">
    <property type="entry name" value="LPXTG_anchor"/>
</dbReference>
<evidence type="ECO:0000256" key="9">
    <source>
        <dbReference type="SAM" id="MobiDB-lite"/>
    </source>
</evidence>
<evidence type="ECO:0000256" key="10">
    <source>
        <dbReference type="SAM" id="Phobius"/>
    </source>
</evidence>
<feature type="chain" id="PRO_5037782427" evidence="11">
    <location>
        <begin position="39"/>
        <end position="1377"/>
    </location>
</feature>
<dbReference type="Pfam" id="PF18652">
    <property type="entry name" value="Adhesin_P1_N"/>
    <property type="match status" value="1"/>
</dbReference>
<evidence type="ECO:0000256" key="3">
    <source>
        <dbReference type="ARBA" id="ARBA00022525"/>
    </source>
</evidence>
<dbReference type="PROSITE" id="PS50847">
    <property type="entry name" value="GRAM_POS_ANCHORING"/>
    <property type="match status" value="1"/>
</dbReference>
<keyword evidence="4 11" id="KW-0732">Signal</keyword>
<keyword evidence="10" id="KW-0472">Membrane</keyword>
<evidence type="ECO:0000256" key="7">
    <source>
        <dbReference type="ARBA" id="ARBA00024351"/>
    </source>
</evidence>
<gene>
    <name evidence="13" type="ORF">JHK64_03120</name>
</gene>
<dbReference type="Pfam" id="PF16364">
    <property type="entry name" value="Antigen_C"/>
    <property type="match status" value="1"/>
</dbReference>
<dbReference type="PANTHER" id="PTHR45725:SF1">
    <property type="entry name" value="DISHEVELLED ASSOCIATED ACTIVATOR OF MORPHOGENESIS, ISOFORM D"/>
    <property type="match status" value="1"/>
</dbReference>
<keyword evidence="10" id="KW-0812">Transmembrane</keyword>
<comment type="similarity">
    <text evidence="7 8">Belongs to the antigen I/II family.</text>
</comment>
<organism evidence="13 14">
    <name type="scientific">Streptococcus zalophi</name>
    <dbReference type="NCBI Taxonomy" id="640031"/>
    <lineage>
        <taxon>Bacteria</taxon>
        <taxon>Bacillati</taxon>
        <taxon>Bacillota</taxon>
        <taxon>Bacilli</taxon>
        <taxon>Lactobacillales</taxon>
        <taxon>Streptococcaceae</taxon>
        <taxon>Streptococcus</taxon>
    </lineage>
</organism>
<dbReference type="EMBL" id="JAENBP010000003">
    <property type="protein sequence ID" value="MBJ8349623.1"/>
    <property type="molecule type" value="Genomic_DNA"/>
</dbReference>
<dbReference type="PANTHER" id="PTHR45725">
    <property type="entry name" value="FORMIN HOMOLOGY 2 FAMILY MEMBER"/>
    <property type="match status" value="1"/>
</dbReference>
<dbReference type="NCBIfam" id="TIGR03726">
    <property type="entry name" value="strep_RK_lipo"/>
    <property type="match status" value="1"/>
</dbReference>
<evidence type="ECO:0000313" key="13">
    <source>
        <dbReference type="EMBL" id="MBJ8349623.1"/>
    </source>
</evidence>
<dbReference type="InterPro" id="IPR036234">
    <property type="entry name" value="SA_I/II_PAC_V_sf"/>
</dbReference>